<dbReference type="EMBL" id="SRLE01000002">
    <property type="protein sequence ID" value="TGD75738.1"/>
    <property type="molecule type" value="Genomic_DNA"/>
</dbReference>
<dbReference type="AlphaFoldDB" id="A0A4Z0M8N5"/>
<keyword evidence="2" id="KW-0408">Iron</keyword>
<name>A0A4Z0M8N5_9GAMM</name>
<dbReference type="Proteomes" id="UP000298050">
    <property type="component" value="Unassembled WGS sequence"/>
</dbReference>
<organism evidence="6 7">
    <name type="scientific">Mangrovimicrobium sediminis</name>
    <dbReference type="NCBI Taxonomy" id="2562682"/>
    <lineage>
        <taxon>Bacteria</taxon>
        <taxon>Pseudomonadati</taxon>
        <taxon>Pseudomonadota</taxon>
        <taxon>Gammaproteobacteria</taxon>
        <taxon>Cellvibrionales</taxon>
        <taxon>Halieaceae</taxon>
        <taxon>Mangrovimicrobium</taxon>
    </lineage>
</organism>
<keyword evidence="2" id="KW-0479">Metal-binding</keyword>
<comment type="cofactor">
    <cofactor evidence="2">
        <name>Fe cation</name>
        <dbReference type="ChEBI" id="CHEBI:24875"/>
    </cofactor>
    <text evidence="2">Binds 1 Fe cation per subunit.</text>
</comment>
<feature type="binding site" evidence="2">
    <location>
        <position position="104"/>
    </location>
    <ligand>
        <name>Fe cation</name>
        <dbReference type="ChEBI" id="CHEBI:24875"/>
    </ligand>
</feature>
<reference evidence="6 7" key="1">
    <citation type="submission" date="2019-04" db="EMBL/GenBank/DDBJ databases">
        <title>Taxonomy of novel Haliea sp. from mangrove soil of West Coast of India.</title>
        <authorList>
            <person name="Verma A."/>
            <person name="Kumar P."/>
            <person name="Krishnamurthi S."/>
        </authorList>
    </citation>
    <scope>NUCLEOTIDE SEQUENCE [LARGE SCALE GENOMIC DNA]</scope>
    <source>
        <strain evidence="6 7">SAOS-164</strain>
    </source>
</reference>
<dbReference type="PIRSF" id="PIRSF006232">
    <property type="entry name" value="Pirin"/>
    <property type="match status" value="1"/>
</dbReference>
<feature type="binding site" evidence="2">
    <location>
        <position position="60"/>
    </location>
    <ligand>
        <name>Fe cation</name>
        <dbReference type="ChEBI" id="CHEBI:24875"/>
    </ligand>
</feature>
<dbReference type="InterPro" id="IPR012093">
    <property type="entry name" value="Pirin"/>
</dbReference>
<dbReference type="PANTHER" id="PTHR13903">
    <property type="entry name" value="PIRIN-RELATED"/>
    <property type="match status" value="1"/>
</dbReference>
<dbReference type="Pfam" id="PF05726">
    <property type="entry name" value="Pirin_C"/>
    <property type="match status" value="1"/>
</dbReference>
<dbReference type="CDD" id="cd02247">
    <property type="entry name" value="cupin_pirin_C"/>
    <property type="match status" value="1"/>
</dbReference>
<dbReference type="RefSeq" id="WP_135440990.1">
    <property type="nucleotide sequence ID" value="NZ_SRLE01000002.1"/>
</dbReference>
<evidence type="ECO:0000259" key="4">
    <source>
        <dbReference type="Pfam" id="PF02678"/>
    </source>
</evidence>
<feature type="binding site" evidence="2">
    <location>
        <position position="58"/>
    </location>
    <ligand>
        <name>Fe cation</name>
        <dbReference type="ChEBI" id="CHEBI:24875"/>
    </ligand>
</feature>
<feature type="domain" description="Pirin N-terminal" evidence="4">
    <location>
        <begin position="31"/>
        <end position="120"/>
    </location>
</feature>
<evidence type="ECO:0000313" key="6">
    <source>
        <dbReference type="EMBL" id="TGD75738.1"/>
    </source>
</evidence>
<dbReference type="InterPro" id="IPR003829">
    <property type="entry name" value="Pirin_N_dom"/>
</dbReference>
<dbReference type="Pfam" id="PF02678">
    <property type="entry name" value="Pirin"/>
    <property type="match status" value="1"/>
</dbReference>
<protein>
    <submittedName>
        <fullName evidence="6">Pirin family protein</fullName>
    </submittedName>
</protein>
<dbReference type="Gene3D" id="2.60.120.10">
    <property type="entry name" value="Jelly Rolls"/>
    <property type="match status" value="2"/>
</dbReference>
<dbReference type="InterPro" id="IPR008778">
    <property type="entry name" value="Pirin_C_dom"/>
</dbReference>
<gene>
    <name evidence="6" type="ORF">E4634_02340</name>
</gene>
<dbReference type="GO" id="GO:0046872">
    <property type="term" value="F:metal ion binding"/>
    <property type="evidence" value="ECO:0007669"/>
    <property type="project" value="UniProtKB-KW"/>
</dbReference>
<feature type="binding site" evidence="2">
    <location>
        <position position="102"/>
    </location>
    <ligand>
        <name>Fe cation</name>
        <dbReference type="ChEBI" id="CHEBI:24875"/>
    </ligand>
</feature>
<accession>A0A4Z0M8N5</accession>
<comment type="caution">
    <text evidence="6">The sequence shown here is derived from an EMBL/GenBank/DDBJ whole genome shotgun (WGS) entry which is preliminary data.</text>
</comment>
<keyword evidence="7" id="KW-1185">Reference proteome</keyword>
<dbReference type="InterPro" id="IPR014710">
    <property type="entry name" value="RmlC-like_jellyroll"/>
</dbReference>
<proteinExistence type="inferred from homology"/>
<evidence type="ECO:0000259" key="5">
    <source>
        <dbReference type="Pfam" id="PF05726"/>
    </source>
</evidence>
<dbReference type="SUPFAM" id="SSF51182">
    <property type="entry name" value="RmlC-like cupins"/>
    <property type="match status" value="1"/>
</dbReference>
<evidence type="ECO:0000256" key="3">
    <source>
        <dbReference type="RuleBase" id="RU003457"/>
    </source>
</evidence>
<evidence type="ECO:0000313" key="7">
    <source>
        <dbReference type="Proteomes" id="UP000298050"/>
    </source>
</evidence>
<evidence type="ECO:0000256" key="1">
    <source>
        <dbReference type="ARBA" id="ARBA00008416"/>
    </source>
</evidence>
<dbReference type="CDD" id="cd02909">
    <property type="entry name" value="cupin_pirin_N"/>
    <property type="match status" value="1"/>
</dbReference>
<dbReference type="PANTHER" id="PTHR13903:SF8">
    <property type="entry name" value="PIRIN"/>
    <property type="match status" value="1"/>
</dbReference>
<dbReference type="InterPro" id="IPR011051">
    <property type="entry name" value="RmlC_Cupin_sf"/>
</dbReference>
<dbReference type="OrthoDB" id="9780903at2"/>
<feature type="domain" description="Pirin C-terminal" evidence="5">
    <location>
        <begin position="180"/>
        <end position="279"/>
    </location>
</feature>
<comment type="similarity">
    <text evidence="1 3">Belongs to the pirin family.</text>
</comment>
<evidence type="ECO:0000256" key="2">
    <source>
        <dbReference type="PIRSR" id="PIRSR006232-1"/>
    </source>
</evidence>
<sequence>MKPREVMEVRASRATRDGDGVAIARVVGMGHARMDPILMLDELRSTERGDFIGGFPPHPHRGIQTLTYMKRGGLIHEDSAGNRGEIRSGGAQWMSAGSGVIHSEMPTPDTGELHGFQIWVNLPAARKMSEPRYRDLAVSELPTLQVPGVKAVAIAGDWTLRGVGELTGPLDELARVAGLLDLDLAAAQSVELALAPGENVLAYVYDGALVERNVTHGAGRLLLTGDGDSWTLHAGGEGARVLLLRGEPLREPVAHYGPFVMNTPEEIDEALRDYQEGRLIRSA</sequence>